<feature type="transmembrane region" description="Helical" evidence="1">
    <location>
        <begin position="380"/>
        <end position="399"/>
    </location>
</feature>
<dbReference type="EMBL" id="DTBJ01000051">
    <property type="protein sequence ID" value="HGM59076.1"/>
    <property type="molecule type" value="Genomic_DNA"/>
</dbReference>
<keyword evidence="1" id="KW-1133">Transmembrane helix</keyword>
<evidence type="ECO:0000313" key="2">
    <source>
        <dbReference type="EMBL" id="HGM59076.1"/>
    </source>
</evidence>
<sequence length="401" mass="45465">MSEPLFIKVLTLILLLTLAYPTHSSIYGYLLNDRNIDFYFIIYGSSGCPHCINMKNFLMNSYGSNRVLFIDINSDREAYERFMILVKHGVSGYVPLTFVIYNDNITCAIQGEFTNKAVIDRILKPNDKNEFIIYTSSINNLVPSKTVYFGEGYTHRDFIDFLNGYSQRINIEIREITDNVEKENIFLTIIPAMIILALVDSINPCTFALYVSFTLSCTYSRKISRGPPLLFINMVYLGYLLFGLGLSIIAYMLGKFRIIFFIAALLLGVINIFSAGRLGLYSFKCKWCEKIHINPVVFRNKYLLAVFLSLFSIVFLLPCTSGPLMIFAVMISGYDLFIRTLLLGIYNIIFVLPLIAIYLIIANTAKVNKVAKWIEANSGILEFLTGIILVIIAIIFIGTSI</sequence>
<evidence type="ECO:0000256" key="1">
    <source>
        <dbReference type="SAM" id="Phobius"/>
    </source>
</evidence>
<comment type="caution">
    <text evidence="2">The sequence shown here is derived from an EMBL/GenBank/DDBJ whole genome shotgun (WGS) entry which is preliminary data.</text>
</comment>
<protein>
    <recommendedName>
        <fullName evidence="3">Cytochrome c biogenesis protein, transmembrane region</fullName>
    </recommendedName>
</protein>
<keyword evidence="1" id="KW-0472">Membrane</keyword>
<dbReference type="AlphaFoldDB" id="A0A7C4D989"/>
<evidence type="ECO:0008006" key="3">
    <source>
        <dbReference type="Google" id="ProtNLM"/>
    </source>
</evidence>
<reference evidence="2" key="1">
    <citation type="journal article" date="2020" name="mSystems">
        <title>Genome- and Community-Level Interaction Insights into Carbon Utilization and Element Cycling Functions of Hydrothermarchaeota in Hydrothermal Sediment.</title>
        <authorList>
            <person name="Zhou Z."/>
            <person name="Liu Y."/>
            <person name="Xu W."/>
            <person name="Pan J."/>
            <person name="Luo Z.H."/>
            <person name="Li M."/>
        </authorList>
    </citation>
    <scope>NUCLEOTIDE SEQUENCE [LARGE SCALE GENOMIC DNA]</scope>
    <source>
        <strain evidence="2">SpSt-642</strain>
    </source>
</reference>
<dbReference type="InterPro" id="IPR036249">
    <property type="entry name" value="Thioredoxin-like_sf"/>
</dbReference>
<accession>A0A7C4D989</accession>
<organism evidence="2">
    <name type="scientific">Staphylothermus marinus</name>
    <dbReference type="NCBI Taxonomy" id="2280"/>
    <lineage>
        <taxon>Archaea</taxon>
        <taxon>Thermoproteota</taxon>
        <taxon>Thermoprotei</taxon>
        <taxon>Desulfurococcales</taxon>
        <taxon>Desulfurococcaceae</taxon>
        <taxon>Staphylothermus</taxon>
    </lineage>
</organism>
<feature type="transmembrane region" description="Helical" evidence="1">
    <location>
        <begin position="185"/>
        <end position="210"/>
    </location>
</feature>
<gene>
    <name evidence="2" type="ORF">ENU14_05805</name>
</gene>
<name>A0A7C4D989_STAMA</name>
<feature type="transmembrane region" description="Helical" evidence="1">
    <location>
        <begin position="230"/>
        <end position="252"/>
    </location>
</feature>
<feature type="transmembrane region" description="Helical" evidence="1">
    <location>
        <begin position="337"/>
        <end position="360"/>
    </location>
</feature>
<keyword evidence="1" id="KW-0812">Transmembrane</keyword>
<feature type="transmembrane region" description="Helical" evidence="1">
    <location>
        <begin position="258"/>
        <end position="281"/>
    </location>
</feature>
<feature type="transmembrane region" description="Helical" evidence="1">
    <location>
        <begin position="302"/>
        <end position="331"/>
    </location>
</feature>
<dbReference type="SUPFAM" id="SSF52833">
    <property type="entry name" value="Thioredoxin-like"/>
    <property type="match status" value="1"/>
</dbReference>
<proteinExistence type="predicted"/>
<dbReference type="Gene3D" id="3.40.30.10">
    <property type="entry name" value="Glutaredoxin"/>
    <property type="match status" value="1"/>
</dbReference>